<dbReference type="OrthoDB" id="1454323at2"/>
<name>A0A4U5TTB9_9FLAO</name>
<dbReference type="AlphaFoldDB" id="A0A4U5TTB9"/>
<reference evidence="1 2" key="1">
    <citation type="submission" date="2019-04" db="EMBL/GenBank/DDBJ databases">
        <title>Psychroflexus halotolerans sp. nov., isolated from a marine solar saltern.</title>
        <authorList>
            <person name="Feng X."/>
        </authorList>
    </citation>
    <scope>NUCLEOTIDE SEQUENCE [LARGE SCALE GENOMIC DNA]</scope>
    <source>
        <strain evidence="1 2">WDS2C27</strain>
    </source>
</reference>
<dbReference type="RefSeq" id="WP_138930804.1">
    <property type="nucleotide sequence ID" value="NZ_SWMU01000001.1"/>
</dbReference>
<evidence type="ECO:0000313" key="1">
    <source>
        <dbReference type="EMBL" id="TKS57101.1"/>
    </source>
</evidence>
<comment type="caution">
    <text evidence="1">The sequence shown here is derived from an EMBL/GenBank/DDBJ whole genome shotgun (WGS) entry which is preliminary data.</text>
</comment>
<dbReference type="Proteomes" id="UP000306552">
    <property type="component" value="Unassembled WGS sequence"/>
</dbReference>
<proteinExistence type="predicted"/>
<evidence type="ECO:0008006" key="3">
    <source>
        <dbReference type="Google" id="ProtNLM"/>
    </source>
</evidence>
<dbReference type="PROSITE" id="PS51257">
    <property type="entry name" value="PROKAR_LIPOPROTEIN"/>
    <property type="match status" value="1"/>
</dbReference>
<protein>
    <recommendedName>
        <fullName evidence="3">DUF4136 domain-containing protein</fullName>
    </recommendedName>
</protein>
<gene>
    <name evidence="1" type="ORF">FCN74_01405</name>
</gene>
<sequence length="231" mass="25837">MKSLSRKLIAIIGVLVFVLQGCSGTKVLSAWKAEDNIVNKFKESNVLVIARTSNNQARIEFESAITQELKSRGIKATPSFSKAPKIYPKKEITEERVAFIKELLGYEGFDAIVLTVIKDKSQSIQTSSSGIFVGASYNNFYPGYYGTFFDYYAYPYAYGPYYNSFGGYIPTSSSTYVVTDYVLETVAYNLDEEKNDQLVAVVTTELNDPKNAHKAAGKYVEKIMMSLEKNK</sequence>
<evidence type="ECO:0000313" key="2">
    <source>
        <dbReference type="Proteomes" id="UP000306552"/>
    </source>
</evidence>
<organism evidence="1 2">
    <name type="scientific">Mesohalobacter halotolerans</name>
    <dbReference type="NCBI Taxonomy" id="1883405"/>
    <lineage>
        <taxon>Bacteria</taxon>
        <taxon>Pseudomonadati</taxon>
        <taxon>Bacteroidota</taxon>
        <taxon>Flavobacteriia</taxon>
        <taxon>Flavobacteriales</taxon>
        <taxon>Flavobacteriaceae</taxon>
        <taxon>Mesohalobacter</taxon>
    </lineage>
</organism>
<dbReference type="EMBL" id="SWMU01000001">
    <property type="protein sequence ID" value="TKS57101.1"/>
    <property type="molecule type" value="Genomic_DNA"/>
</dbReference>
<keyword evidence="2" id="KW-1185">Reference proteome</keyword>
<accession>A0A4U5TTB9</accession>